<dbReference type="EMBL" id="CP072793">
    <property type="protein sequence ID" value="QTR52507.1"/>
    <property type="molecule type" value="Genomic_DNA"/>
</dbReference>
<protein>
    <submittedName>
        <fullName evidence="8">DUF11 domain-containing protein</fullName>
    </submittedName>
</protein>
<keyword evidence="3 5" id="KW-0732">Signal</keyword>
<dbReference type="InterPro" id="IPR033764">
    <property type="entry name" value="Sdr_B"/>
</dbReference>
<dbReference type="Proteomes" id="UP000672009">
    <property type="component" value="Chromosome"/>
</dbReference>
<dbReference type="SUPFAM" id="SSF63825">
    <property type="entry name" value="YWTD domain"/>
    <property type="match status" value="1"/>
</dbReference>
<evidence type="ECO:0000256" key="3">
    <source>
        <dbReference type="ARBA" id="ARBA00022729"/>
    </source>
</evidence>
<dbReference type="KEGG" id="tun:J9260_12375"/>
<keyword evidence="9" id="KW-1185">Reference proteome</keyword>
<evidence type="ECO:0000256" key="2">
    <source>
        <dbReference type="ARBA" id="ARBA00022525"/>
    </source>
</evidence>
<evidence type="ECO:0000259" key="6">
    <source>
        <dbReference type="Pfam" id="PF01345"/>
    </source>
</evidence>
<dbReference type="RefSeq" id="WP_210218052.1">
    <property type="nucleotide sequence ID" value="NZ_CP072793.1"/>
</dbReference>
<name>A0A975IG87_9GAMM</name>
<evidence type="ECO:0000256" key="4">
    <source>
        <dbReference type="SAM" id="MobiDB-lite"/>
    </source>
</evidence>
<gene>
    <name evidence="8" type="ORF">J9260_12375</name>
</gene>
<feature type="chain" id="PRO_5037769263" evidence="5">
    <location>
        <begin position="26"/>
        <end position="875"/>
    </location>
</feature>
<accession>A0A975IG87</accession>
<evidence type="ECO:0000256" key="5">
    <source>
        <dbReference type="SAM" id="SignalP"/>
    </source>
</evidence>
<feature type="signal peptide" evidence="5">
    <location>
        <begin position="1"/>
        <end position="25"/>
    </location>
</feature>
<keyword evidence="2" id="KW-0964">Secreted</keyword>
<dbReference type="AlphaFoldDB" id="A0A975IG87"/>
<dbReference type="Gene3D" id="2.60.40.1170">
    <property type="entry name" value="Mu homology domain, subdomain B"/>
    <property type="match status" value="1"/>
</dbReference>
<evidence type="ECO:0000256" key="1">
    <source>
        <dbReference type="ARBA" id="ARBA00004613"/>
    </source>
</evidence>
<evidence type="ECO:0000313" key="8">
    <source>
        <dbReference type="EMBL" id="QTR52507.1"/>
    </source>
</evidence>
<feature type="domain" description="SD-repeat containing protein B" evidence="7">
    <location>
        <begin position="614"/>
        <end position="746"/>
    </location>
</feature>
<dbReference type="InterPro" id="IPR047589">
    <property type="entry name" value="DUF11_rpt"/>
</dbReference>
<comment type="subcellular location">
    <subcellularLocation>
        <location evidence="1">Secreted</location>
    </subcellularLocation>
</comment>
<reference evidence="8" key="1">
    <citation type="submission" date="2021-04" db="EMBL/GenBank/DDBJ databases">
        <title>Genomics, taxonomy and metabolism of representatives of sulfur bacteria of the genus Thiothrix: Thiothrix fructosivorans QT, Thiothrix unzii A1T and three new species, Thiothrix subterranea sp. nov., Thiothrix litoralis sp. nov. and 'Candidatus Thiothrix anitrata' sp. nov.</title>
        <authorList>
            <person name="Ravin N.V."/>
            <person name="Smolyakov D."/>
            <person name="Rudenko T.S."/>
            <person name="Mardanov A.V."/>
            <person name="Beletsky A.V."/>
            <person name="Markov N.D."/>
            <person name="Fomenkov A.I."/>
            <person name="Roberts R.J."/>
            <person name="Karnachuk O.V."/>
            <person name="Novikov A."/>
            <person name="Grabovich M.Y."/>
        </authorList>
    </citation>
    <scope>NUCLEOTIDE SEQUENCE</scope>
    <source>
        <strain evidence="8">A1</strain>
    </source>
</reference>
<sequence length="875" mass="91855">MRNQSYFRRCAGSIILTLCSTAAYADISGTVFRDFNANGVKDNTATFNEIGVAGVTVTAHGASGVLGSATTATDGSYTIAGATGAARVEFGAFPTGYYPTVASKPAVQFVTAPTTDTNLGLNYPTDYVGNTDPVVVVTHQVGGHPLVNAGAGSSPSLPVMTIFNYSNRNYKTNPDGTIKKELPDGVSSLVANKQVGTVFGATYSPYSKKLFTAAFLKRHSGLGTLGSGGIYMVDPAGTFPNTTVTPFADLDSLGIQTNHPNTSDALHVKTNDDRGLQWGDFLPTNDQSAFAQVGRVSLGDVDLSDDGRYLFVTNLYKKNIVKIDLRDVKNPQIPTAAQLQELTITPPTCTGGEFHPFALKYYRNELYIGSLCDGSTSNNQDDVTFQVIKMNPNTGTNSIVFNFGSYNKATVFGFPSKWATWLNNPNTTAAPMQPMFTDLEIDVDGSLIMGFADRTGHQRGHDNYQPHNNDSEDVAIAGDILRASYNAATGAYTLENNGSDGTNATIGGVDNNQGPGGGEFYLGDTQKIQWWSGNTTPDIDDHKEKSQGGLALLPGSNKVTMGTMNPKGMAWTSGVAWLSNTTGALTQDLYITDRLGKANGMGDIEILNDIPPIEIGNRVWLDSDNDGLQDAGETGIAGVQVKLMQGATELASATTTADGTYAFSSATGTTTTSHIYGLTALVPNTTYTVKFPTTTTVGATTYNLTSASAGSNREVDSNAPATGEVSVDASDIPQSGANNYSFDVGYGTTPPAAGCTTIANIANVSKLTETDPTAANNSASAAIQANCVTPKTDLKLVKTVSKPTVRHGDAITYTITLINDSDVEATGVKVEDRLPTGLTLVTATPSQGTFAAGVWNVGTVAARATLTLTLAVTVD</sequence>
<dbReference type="NCBIfam" id="TIGR01451">
    <property type="entry name" value="B_ant_repeat"/>
    <property type="match status" value="1"/>
</dbReference>
<feature type="domain" description="DUF11" evidence="6">
    <location>
        <begin position="793"/>
        <end position="874"/>
    </location>
</feature>
<evidence type="ECO:0000313" key="9">
    <source>
        <dbReference type="Proteomes" id="UP000672009"/>
    </source>
</evidence>
<dbReference type="PANTHER" id="PTHR34819">
    <property type="entry name" value="LARGE CYSTEINE-RICH PERIPLASMIC PROTEIN OMCB"/>
    <property type="match status" value="1"/>
</dbReference>
<dbReference type="InterPro" id="IPR051172">
    <property type="entry name" value="Chlamydia_OmcB"/>
</dbReference>
<dbReference type="Gene3D" id="2.60.40.10">
    <property type="entry name" value="Immunoglobulins"/>
    <property type="match status" value="2"/>
</dbReference>
<feature type="region of interest" description="Disordered" evidence="4">
    <location>
        <begin position="709"/>
        <end position="732"/>
    </location>
</feature>
<dbReference type="InterPro" id="IPR013783">
    <property type="entry name" value="Ig-like_fold"/>
</dbReference>
<dbReference type="InterPro" id="IPR001434">
    <property type="entry name" value="OmcB-like_DUF11"/>
</dbReference>
<evidence type="ECO:0000259" key="7">
    <source>
        <dbReference type="Pfam" id="PF17210"/>
    </source>
</evidence>
<dbReference type="Pfam" id="PF01345">
    <property type="entry name" value="DUF11"/>
    <property type="match status" value="1"/>
</dbReference>
<dbReference type="Pfam" id="PF17210">
    <property type="entry name" value="SdrD_B"/>
    <property type="match status" value="1"/>
</dbReference>
<dbReference type="SUPFAM" id="SSF117074">
    <property type="entry name" value="Hypothetical protein PA1324"/>
    <property type="match status" value="2"/>
</dbReference>
<dbReference type="PANTHER" id="PTHR34819:SF3">
    <property type="entry name" value="CELL SURFACE PROTEIN"/>
    <property type="match status" value="1"/>
</dbReference>
<proteinExistence type="predicted"/>
<organism evidence="8 9">
    <name type="scientific">Thiothrix unzii</name>
    <dbReference type="NCBI Taxonomy" id="111769"/>
    <lineage>
        <taxon>Bacteria</taxon>
        <taxon>Pseudomonadati</taxon>
        <taxon>Pseudomonadota</taxon>
        <taxon>Gammaproteobacteria</taxon>
        <taxon>Thiotrichales</taxon>
        <taxon>Thiotrichaceae</taxon>
        <taxon>Thiothrix</taxon>
    </lineage>
</organism>
<dbReference type="GO" id="GO:0005576">
    <property type="term" value="C:extracellular region"/>
    <property type="evidence" value="ECO:0007669"/>
    <property type="project" value="UniProtKB-SubCell"/>
</dbReference>